<organism evidence="1 2">
    <name type="scientific">Streblomastix strix</name>
    <dbReference type="NCBI Taxonomy" id="222440"/>
    <lineage>
        <taxon>Eukaryota</taxon>
        <taxon>Metamonada</taxon>
        <taxon>Preaxostyla</taxon>
        <taxon>Oxymonadida</taxon>
        <taxon>Streblomastigidae</taxon>
        <taxon>Streblomastix</taxon>
    </lineage>
</organism>
<sequence length="70" mass="7833">MNEIGIWERLIPRPSEGGLCCFPQKIDFGTVPVHSIFYTTIVIAMRRGTNENDHITIVPGSHRLVTLGKV</sequence>
<proteinExistence type="predicted"/>
<dbReference type="EMBL" id="SNRW01000585">
    <property type="protein sequence ID" value="KAA6400299.1"/>
    <property type="molecule type" value="Genomic_DNA"/>
</dbReference>
<gene>
    <name evidence="1" type="ORF">EZS28_004170</name>
</gene>
<evidence type="ECO:0000313" key="1">
    <source>
        <dbReference type="EMBL" id="KAA6400299.1"/>
    </source>
</evidence>
<comment type="caution">
    <text evidence="1">The sequence shown here is derived from an EMBL/GenBank/DDBJ whole genome shotgun (WGS) entry which is preliminary data.</text>
</comment>
<evidence type="ECO:0000313" key="2">
    <source>
        <dbReference type="Proteomes" id="UP000324800"/>
    </source>
</evidence>
<name>A0A5J4X1E6_9EUKA</name>
<reference evidence="1 2" key="1">
    <citation type="submission" date="2019-03" db="EMBL/GenBank/DDBJ databases">
        <title>Single cell metagenomics reveals metabolic interactions within the superorganism composed of flagellate Streblomastix strix and complex community of Bacteroidetes bacteria on its surface.</title>
        <authorList>
            <person name="Treitli S.C."/>
            <person name="Kolisko M."/>
            <person name="Husnik F."/>
            <person name="Keeling P."/>
            <person name="Hampl V."/>
        </authorList>
    </citation>
    <scope>NUCLEOTIDE SEQUENCE [LARGE SCALE GENOMIC DNA]</scope>
    <source>
        <strain evidence="1">ST1C</strain>
    </source>
</reference>
<dbReference type="Proteomes" id="UP000324800">
    <property type="component" value="Unassembled WGS sequence"/>
</dbReference>
<dbReference type="AlphaFoldDB" id="A0A5J4X1E6"/>
<protein>
    <submittedName>
        <fullName evidence="1">Uncharacterized protein</fullName>
    </submittedName>
</protein>
<accession>A0A5J4X1E6</accession>